<accession>A0A3N2DZE3</accession>
<dbReference type="EMBL" id="RKHR01000003">
    <property type="protein sequence ID" value="ROS05147.1"/>
    <property type="molecule type" value="Genomic_DNA"/>
</dbReference>
<gene>
    <name evidence="1" type="ORF">EDC56_0676</name>
</gene>
<reference evidence="1 2" key="1">
    <citation type="submission" date="2018-11" db="EMBL/GenBank/DDBJ databases">
        <title>Genomic Encyclopedia of Type Strains, Phase IV (KMG-IV): sequencing the most valuable type-strain genomes for metagenomic binning, comparative biology and taxonomic classification.</title>
        <authorList>
            <person name="Goeker M."/>
        </authorList>
    </citation>
    <scope>NUCLEOTIDE SEQUENCE [LARGE SCALE GENOMIC DNA]</scope>
    <source>
        <strain evidence="1 2">DSM 100316</strain>
    </source>
</reference>
<dbReference type="Proteomes" id="UP000275394">
    <property type="component" value="Unassembled WGS sequence"/>
</dbReference>
<evidence type="ECO:0000313" key="2">
    <source>
        <dbReference type="Proteomes" id="UP000275394"/>
    </source>
</evidence>
<organism evidence="1 2">
    <name type="scientific">Sinobacterium caligoides</name>
    <dbReference type="NCBI Taxonomy" id="933926"/>
    <lineage>
        <taxon>Bacteria</taxon>
        <taxon>Pseudomonadati</taxon>
        <taxon>Pseudomonadota</taxon>
        <taxon>Gammaproteobacteria</taxon>
        <taxon>Cellvibrionales</taxon>
        <taxon>Spongiibacteraceae</taxon>
        <taxon>Sinobacterium</taxon>
    </lineage>
</organism>
<proteinExistence type="predicted"/>
<dbReference type="AlphaFoldDB" id="A0A3N2DZE3"/>
<protein>
    <submittedName>
        <fullName evidence="1">Uncharacterized protein</fullName>
    </submittedName>
</protein>
<sequence length="819" mass="93114">MMTDDQLQFIDYRKPKLEAGKYTFTVDHDFGGPKSDQKLKESTEVNLLVAGTRVSVGDEAIFARYPPSGETGDFSDTLPHISFNQGTLPWIRSAYDHEQASSTKENYEPWIYLMNVHDGDVQQGLATAVVPCAIKDLRSGDAYFPKGQYDSLMADISLKEGDSEVADRVVQTITIKKSFFNTLLWQDKSQNNYLSHVRRRWQATNDANEYFDAAALNELDKQFYPGNGSAEAPKKGEDSRVELTDYLRENLHLPDSAVKIDQLARKSSWLVNDPEKGDLLLDLIDGDDGKNRLKVSSLKRELSVLMSNRFAQSDSTIFPEGTRNNCYVVSLEGYLKEENREEIDSLNDGDMMRIVVLTSWWFNCTEEKVNFEQRSKALDVDSLRMPKNKISPLMGTSNECFIDRLNAGYVALPHRFRQGDQSISWYRGPLVPNEVVPINQIALNDNELALEKNEQIATDADRLLCYFDADGMFDISYSSAYELGRMLSFKNNKYCKALSQYKRAKARYIELKLTDDERRKAVGETGIYIENLPYAKLIPEAADAQLKMIKSWLVKLVSFESIPRWNLIAEPDLLPERALRTFNVDPKWVQSLWLGALSLNGRPKITAELFKELYNDTSMQEQIPQYGAILRSDIVWAYPELQAKFRNLSDAEVTAEINLEGFKAKEKEGYADFIESFKEKKIMYKQRLDRESFLYLTKEGFDYVSLSLPPESLHYGANFNNSATAPVFTKSIKLSGKTVIDNLAVPMRDKSLAVIDMTELASDIVTELKACRNTDVNSEFKKSLDSQGFNSARMSRFMLEGEAQVEFTVGDEMKSGDDQ</sequence>
<dbReference type="OrthoDB" id="4846903at2"/>
<keyword evidence="2" id="KW-1185">Reference proteome</keyword>
<dbReference type="RefSeq" id="WP_123711086.1">
    <property type="nucleotide sequence ID" value="NZ_RKHR01000003.1"/>
</dbReference>
<name>A0A3N2DZE3_9GAMM</name>
<evidence type="ECO:0000313" key="1">
    <source>
        <dbReference type="EMBL" id="ROS05147.1"/>
    </source>
</evidence>
<comment type="caution">
    <text evidence="1">The sequence shown here is derived from an EMBL/GenBank/DDBJ whole genome shotgun (WGS) entry which is preliminary data.</text>
</comment>